<name>A0A8J7SN43_9BACT</name>
<keyword evidence="2" id="KW-0732">Signal</keyword>
<gene>
    <name evidence="3" type="ORF">JIN82_09970</name>
</gene>
<dbReference type="Proteomes" id="UP000624703">
    <property type="component" value="Unassembled WGS sequence"/>
</dbReference>
<keyword evidence="4" id="KW-1185">Reference proteome</keyword>
<protein>
    <recommendedName>
        <fullName evidence="5">Outer membrane protein beta-barrel domain-containing protein</fullName>
    </recommendedName>
</protein>
<feature type="signal peptide" evidence="2">
    <location>
        <begin position="1"/>
        <end position="20"/>
    </location>
</feature>
<accession>A0A8J7SN43</accession>
<dbReference type="AlphaFoldDB" id="A0A8J7SN43"/>
<evidence type="ECO:0000313" key="4">
    <source>
        <dbReference type="Proteomes" id="UP000624703"/>
    </source>
</evidence>
<evidence type="ECO:0000256" key="2">
    <source>
        <dbReference type="SAM" id="SignalP"/>
    </source>
</evidence>
<evidence type="ECO:0000256" key="1">
    <source>
        <dbReference type="SAM" id="MobiDB-lite"/>
    </source>
</evidence>
<comment type="caution">
    <text evidence="3">The sequence shown here is derived from an EMBL/GenBank/DDBJ whole genome shotgun (WGS) entry which is preliminary data.</text>
</comment>
<evidence type="ECO:0000313" key="3">
    <source>
        <dbReference type="EMBL" id="MBK1791478.1"/>
    </source>
</evidence>
<organism evidence="3 4">
    <name type="scientific">Persicirhabdus sediminis</name>
    <dbReference type="NCBI Taxonomy" id="454144"/>
    <lineage>
        <taxon>Bacteria</taxon>
        <taxon>Pseudomonadati</taxon>
        <taxon>Verrucomicrobiota</taxon>
        <taxon>Verrucomicrobiia</taxon>
        <taxon>Verrucomicrobiales</taxon>
        <taxon>Verrucomicrobiaceae</taxon>
        <taxon>Persicirhabdus</taxon>
    </lineage>
</organism>
<dbReference type="EMBL" id="JAENIM010000039">
    <property type="protein sequence ID" value="MBK1791478.1"/>
    <property type="molecule type" value="Genomic_DNA"/>
</dbReference>
<dbReference type="RefSeq" id="WP_200311482.1">
    <property type="nucleotide sequence ID" value="NZ_JAENIM010000039.1"/>
</dbReference>
<sequence length="326" mass="35987">MKIFTLCLLTASVGLSQASAGESSQNPSHQNGDYLSEPADQSEQSLVSVPVLNFGRQNEYSLLPGYAFGNMRYSHTFEADYKSSDGSLSAKEVALFTPILPINMGDWHGLVFINYRGTQYDSPNQPLVPDHTLHSVSMPIALLYDGFDDWLIGGVFTPGYTGDFRGSTSDGMSYWAAAAAGYSFGPQFNFYAGAFYSKGLMDDFFMPGIGFNYRPCRDVEIYLLPPFAGVTYSPAERWILSLAGSFDSKTSTVQSKDGLPDRNVSVYGLKAGLRVEHHLYSKAWVYGYAGYHFARNVDIEDLDGVTLLESELEAAPFIDFGFNLRF</sequence>
<proteinExistence type="predicted"/>
<evidence type="ECO:0008006" key="5">
    <source>
        <dbReference type="Google" id="ProtNLM"/>
    </source>
</evidence>
<feature type="region of interest" description="Disordered" evidence="1">
    <location>
        <begin position="19"/>
        <end position="40"/>
    </location>
</feature>
<reference evidence="3" key="1">
    <citation type="submission" date="2021-01" db="EMBL/GenBank/DDBJ databases">
        <title>Modified the classification status of verrucomicrobia.</title>
        <authorList>
            <person name="Feng X."/>
        </authorList>
    </citation>
    <scope>NUCLEOTIDE SEQUENCE</scope>
    <source>
        <strain evidence="3">_KCTC 22039</strain>
    </source>
</reference>
<feature type="chain" id="PRO_5035283335" description="Outer membrane protein beta-barrel domain-containing protein" evidence="2">
    <location>
        <begin position="21"/>
        <end position="326"/>
    </location>
</feature>